<dbReference type="PANTHER" id="PTHR45138">
    <property type="entry name" value="REGULATORY COMPONENTS OF SENSORY TRANSDUCTION SYSTEM"/>
    <property type="match status" value="1"/>
</dbReference>
<dbReference type="Proteomes" id="UP000288259">
    <property type="component" value="Unassembled WGS sequence"/>
</dbReference>
<dbReference type="GO" id="GO:0052621">
    <property type="term" value="F:diguanylate cyclase activity"/>
    <property type="evidence" value="ECO:0007669"/>
    <property type="project" value="UniProtKB-EC"/>
</dbReference>
<feature type="transmembrane region" description="Helical" evidence="5">
    <location>
        <begin position="37"/>
        <end position="55"/>
    </location>
</feature>
<comment type="cofactor">
    <cofactor evidence="1">
        <name>Mg(2+)</name>
        <dbReference type="ChEBI" id="CHEBI:18420"/>
    </cofactor>
</comment>
<keyword evidence="5" id="KW-1133">Transmembrane helix</keyword>
<protein>
    <recommendedName>
        <fullName evidence="2">diguanylate cyclase</fullName>
        <ecNumber evidence="2">2.7.7.65</ecNumber>
    </recommendedName>
</protein>
<dbReference type="Gene3D" id="3.30.70.270">
    <property type="match status" value="1"/>
</dbReference>
<feature type="transmembrane region" description="Helical" evidence="5">
    <location>
        <begin position="117"/>
        <end position="143"/>
    </location>
</feature>
<dbReference type="EMBL" id="PIPY01000002">
    <property type="protein sequence ID" value="RUO63168.1"/>
    <property type="molecule type" value="Genomic_DNA"/>
</dbReference>
<gene>
    <name evidence="7" type="ORF">CWI71_02790</name>
</gene>
<dbReference type="CDD" id="cd01949">
    <property type="entry name" value="GGDEF"/>
    <property type="match status" value="1"/>
</dbReference>
<feature type="transmembrane region" description="Helical" evidence="5">
    <location>
        <begin position="155"/>
        <end position="175"/>
    </location>
</feature>
<proteinExistence type="predicted"/>
<evidence type="ECO:0000259" key="6">
    <source>
        <dbReference type="PROSITE" id="PS50887"/>
    </source>
</evidence>
<reference evidence="8" key="1">
    <citation type="journal article" date="2018" name="Front. Microbiol.">
        <title>Genome-Based Analysis Reveals the Taxonomy and Diversity of the Family Idiomarinaceae.</title>
        <authorList>
            <person name="Liu Y."/>
            <person name="Lai Q."/>
            <person name="Shao Z."/>
        </authorList>
    </citation>
    <scope>NUCLEOTIDE SEQUENCE [LARGE SCALE GENOMIC DNA]</scope>
    <source>
        <strain evidence="8">CVS-6</strain>
    </source>
</reference>
<dbReference type="PROSITE" id="PS50887">
    <property type="entry name" value="GGDEF"/>
    <property type="match status" value="1"/>
</dbReference>
<name>A0A432YPW5_9GAMM</name>
<evidence type="ECO:0000313" key="8">
    <source>
        <dbReference type="Proteomes" id="UP000288259"/>
    </source>
</evidence>
<accession>A0A432YPW5</accession>
<evidence type="ECO:0000256" key="1">
    <source>
        <dbReference type="ARBA" id="ARBA00001946"/>
    </source>
</evidence>
<evidence type="ECO:0000256" key="3">
    <source>
        <dbReference type="ARBA" id="ARBA00034247"/>
    </source>
</evidence>
<dbReference type="EC" id="2.7.7.65" evidence="2"/>
<dbReference type="SUPFAM" id="SSF55073">
    <property type="entry name" value="Nucleotide cyclase"/>
    <property type="match status" value="1"/>
</dbReference>
<evidence type="ECO:0000256" key="2">
    <source>
        <dbReference type="ARBA" id="ARBA00012528"/>
    </source>
</evidence>
<dbReference type="InterPro" id="IPR000160">
    <property type="entry name" value="GGDEF_dom"/>
</dbReference>
<feature type="transmembrane region" description="Helical" evidence="5">
    <location>
        <begin position="85"/>
        <end position="105"/>
    </location>
</feature>
<dbReference type="FunFam" id="3.30.70.270:FF:000001">
    <property type="entry name" value="Diguanylate cyclase domain protein"/>
    <property type="match status" value="1"/>
</dbReference>
<dbReference type="SMART" id="SM00267">
    <property type="entry name" value="GGDEF"/>
    <property type="match status" value="1"/>
</dbReference>
<dbReference type="PANTHER" id="PTHR45138:SF9">
    <property type="entry name" value="DIGUANYLATE CYCLASE DGCM-RELATED"/>
    <property type="match status" value="1"/>
</dbReference>
<feature type="domain" description="GGDEF" evidence="6">
    <location>
        <begin position="216"/>
        <end position="348"/>
    </location>
</feature>
<evidence type="ECO:0000313" key="7">
    <source>
        <dbReference type="EMBL" id="RUO63168.1"/>
    </source>
</evidence>
<dbReference type="AlphaFoldDB" id="A0A432YPW5"/>
<keyword evidence="5" id="KW-0472">Membrane</keyword>
<dbReference type="InterPro" id="IPR029787">
    <property type="entry name" value="Nucleotide_cyclase"/>
</dbReference>
<dbReference type="Pfam" id="PF00990">
    <property type="entry name" value="GGDEF"/>
    <property type="match status" value="1"/>
</dbReference>
<dbReference type="InterPro" id="IPR043128">
    <property type="entry name" value="Rev_trsase/Diguanyl_cyclase"/>
</dbReference>
<dbReference type="InterPro" id="IPR050469">
    <property type="entry name" value="Diguanylate_Cyclase"/>
</dbReference>
<keyword evidence="5" id="KW-0812">Transmembrane</keyword>
<comment type="catalytic activity">
    <reaction evidence="3">
        <text>2 GTP = 3',3'-c-di-GMP + 2 diphosphate</text>
        <dbReference type="Rhea" id="RHEA:24898"/>
        <dbReference type="ChEBI" id="CHEBI:33019"/>
        <dbReference type="ChEBI" id="CHEBI:37565"/>
        <dbReference type="ChEBI" id="CHEBI:58805"/>
        <dbReference type="EC" id="2.7.7.65"/>
    </reaction>
</comment>
<evidence type="ECO:0000256" key="5">
    <source>
        <dbReference type="SAM" id="Phobius"/>
    </source>
</evidence>
<evidence type="ECO:0000256" key="4">
    <source>
        <dbReference type="SAM" id="MobiDB-lite"/>
    </source>
</evidence>
<sequence>MQRNEKRLLMQRTEPTQLTQSADTLLRKFKIKVTGNIIWAGGITQLILSGAQFVLGNVVQAWLILSAGVFFSAVAWFYHGQRIPVLVRVAFITLLTAITMMSMVLNGHIGVYWTYPILVACFFLFSGAVSIVATLMLALLFAVTAFYSIPLDESWRLTVTLLIICALGSVFVVLLDELQKLLRKLVVTDTLTGLQNRHLVQQVLERAIYRLQRYQRPASLIMADLDHFKRLNDTHGHLFGDQILKQVAERMHTVLRQDDQLFRVGGEEFLIVLAEASEADAATVAEKLRSLIADQTFKGKTAEVSVTLSLGVAELSPRHTWVEWLNAVDTALLNAKRLGRNQVRRASETKPEKSAQSGIGAIIEANSEAN</sequence>
<feature type="region of interest" description="Disordered" evidence="4">
    <location>
        <begin position="343"/>
        <end position="370"/>
    </location>
</feature>
<feature type="transmembrane region" description="Helical" evidence="5">
    <location>
        <begin position="61"/>
        <end position="78"/>
    </location>
</feature>
<dbReference type="NCBIfam" id="TIGR00254">
    <property type="entry name" value="GGDEF"/>
    <property type="match status" value="1"/>
</dbReference>
<keyword evidence="8" id="KW-1185">Reference proteome</keyword>
<organism evidence="7 8">
    <name type="scientific">Pseudidiomarina insulisalsae</name>
    <dbReference type="NCBI Taxonomy" id="575789"/>
    <lineage>
        <taxon>Bacteria</taxon>
        <taxon>Pseudomonadati</taxon>
        <taxon>Pseudomonadota</taxon>
        <taxon>Gammaproteobacteria</taxon>
        <taxon>Alteromonadales</taxon>
        <taxon>Idiomarinaceae</taxon>
        <taxon>Pseudidiomarina</taxon>
    </lineage>
</organism>
<comment type="caution">
    <text evidence="7">The sequence shown here is derived from an EMBL/GenBank/DDBJ whole genome shotgun (WGS) entry which is preliminary data.</text>
</comment>